<organism evidence="2 3">
    <name type="scientific">Deinococcus ficus</name>
    <dbReference type="NCBI Taxonomy" id="317577"/>
    <lineage>
        <taxon>Bacteria</taxon>
        <taxon>Thermotogati</taxon>
        <taxon>Deinococcota</taxon>
        <taxon>Deinococci</taxon>
        <taxon>Deinococcales</taxon>
        <taxon>Deinococcaceae</taxon>
        <taxon>Deinococcus</taxon>
    </lineage>
</organism>
<feature type="region of interest" description="Disordered" evidence="1">
    <location>
        <begin position="103"/>
        <end position="122"/>
    </location>
</feature>
<gene>
    <name evidence="2" type="ORF">DFI_19860</name>
</gene>
<proteinExistence type="predicted"/>
<accession>A0A221T3L1</accession>
<keyword evidence="2" id="KW-0614">Plasmid</keyword>
<dbReference type="Proteomes" id="UP000259030">
    <property type="component" value="Plasmid pDFI3"/>
</dbReference>
<dbReference type="RefSeq" id="WP_027462886.1">
    <property type="nucleotide sequence ID" value="NZ_CP021084.1"/>
</dbReference>
<feature type="region of interest" description="Disordered" evidence="1">
    <location>
        <begin position="1"/>
        <end position="28"/>
    </location>
</feature>
<protein>
    <submittedName>
        <fullName evidence="2">Uncharacterized protein</fullName>
    </submittedName>
</protein>
<reference evidence="2 3" key="1">
    <citation type="submission" date="2017-05" db="EMBL/GenBank/DDBJ databases">
        <title>The complete genome sequence of Deinococcus ficus isolated from the rhizosphere of the Ficus religiosa L. in Taiwan.</title>
        <authorList>
            <person name="Wu K.-M."/>
            <person name="Liao T.-L."/>
            <person name="Liu Y.-M."/>
            <person name="Young C.-C."/>
            <person name="Tsai S.-F."/>
        </authorList>
    </citation>
    <scope>NUCLEOTIDE SEQUENCE [LARGE SCALE GENOMIC DNA]</scope>
    <source>
        <strain evidence="2 3">CC-FR2-10</strain>
        <plasmid evidence="3">pdfi3</plasmid>
    </source>
</reference>
<dbReference type="AlphaFoldDB" id="A0A221T3L1"/>
<evidence type="ECO:0000313" key="3">
    <source>
        <dbReference type="Proteomes" id="UP000259030"/>
    </source>
</evidence>
<evidence type="ECO:0000256" key="1">
    <source>
        <dbReference type="SAM" id="MobiDB-lite"/>
    </source>
</evidence>
<evidence type="ECO:0000313" key="2">
    <source>
        <dbReference type="EMBL" id="ASN83456.1"/>
    </source>
</evidence>
<keyword evidence="3" id="KW-1185">Reference proteome</keyword>
<feature type="compositionally biased region" description="Pro residues" evidence="1">
    <location>
        <begin position="10"/>
        <end position="28"/>
    </location>
</feature>
<name>A0A221T3L1_9DEIO</name>
<dbReference type="KEGG" id="dfc:DFI_19860"/>
<geneLocation type="plasmid" evidence="3">
    <name>pdfi3</name>
</geneLocation>
<dbReference type="EMBL" id="CP021084">
    <property type="protein sequence ID" value="ASN83456.1"/>
    <property type="molecule type" value="Genomic_DNA"/>
</dbReference>
<sequence length="122" mass="13502">MTLNPTDFTPQPPPPAPGTPERSAPPHPRFALEAQAARLKRNHPRMAEEICAEARRYAGLSARVAWERLQAEAVHIERRHLSGQGSADRNRWLAQLIRDLPEQPLSPFTFPATDSAGTPGPQ</sequence>